<sequence length="51" mass="5701">MKRIDFNRMVSVKGGVNCFLWGAFSLTTPGIIFNLIDVIDGKSYIGDCWNS</sequence>
<dbReference type="AlphaFoldDB" id="A0AAX2GY83"/>
<evidence type="ECO:0008006" key="3">
    <source>
        <dbReference type="Google" id="ProtNLM"/>
    </source>
</evidence>
<reference evidence="1 2" key="1">
    <citation type="submission" date="2017-06" db="EMBL/GenBank/DDBJ databases">
        <authorList>
            <consortium name="Pathogen Informatics"/>
        </authorList>
    </citation>
    <scope>NUCLEOTIDE SEQUENCE [LARGE SCALE GENOMIC DNA]</scope>
    <source>
        <strain evidence="1 2">NCTC12947</strain>
    </source>
</reference>
<proteinExistence type="predicted"/>
<protein>
    <recommendedName>
        <fullName evidence="3">Bacteriocin</fullName>
    </recommendedName>
</protein>
<accession>A0AAX2GY83</accession>
<dbReference type="EMBL" id="LT906449">
    <property type="protein sequence ID" value="SNV11060.1"/>
    <property type="molecule type" value="Genomic_DNA"/>
</dbReference>
<dbReference type="RefSeq" id="WP_159429727.1">
    <property type="nucleotide sequence ID" value="NZ_CP014227.1"/>
</dbReference>
<dbReference type="Proteomes" id="UP000215539">
    <property type="component" value="Chromosome 1"/>
</dbReference>
<evidence type="ECO:0000313" key="2">
    <source>
        <dbReference type="Proteomes" id="UP000215539"/>
    </source>
</evidence>
<name>A0AAX2GY83_9FLAO</name>
<evidence type="ECO:0000313" key="1">
    <source>
        <dbReference type="EMBL" id="SNV11060.1"/>
    </source>
</evidence>
<gene>
    <name evidence="1" type="ORF">SAMEA44541418_01394</name>
</gene>
<organism evidence="1 2">
    <name type="scientific">Capnocytophaga haemolytica</name>
    <dbReference type="NCBI Taxonomy" id="45243"/>
    <lineage>
        <taxon>Bacteria</taxon>
        <taxon>Pseudomonadati</taxon>
        <taxon>Bacteroidota</taxon>
        <taxon>Flavobacteriia</taxon>
        <taxon>Flavobacteriales</taxon>
        <taxon>Flavobacteriaceae</taxon>
        <taxon>Capnocytophaga</taxon>
    </lineage>
</organism>